<name>A0A061IIC6_CRIGR</name>
<sequence length="86" mass="9518">MKLSGKELGVEASVSGSYYQLSIVDLSVCATGVMFRKRSPVSINSRVFPTLSSNMLELQEFGNDPSPSIVWNTLRRIGISCTLNFW</sequence>
<dbReference type="Proteomes" id="UP000030759">
    <property type="component" value="Unassembled WGS sequence"/>
</dbReference>
<evidence type="ECO:0000313" key="1">
    <source>
        <dbReference type="EMBL" id="ERE84140.1"/>
    </source>
</evidence>
<reference evidence="2" key="1">
    <citation type="journal article" date="2013" name="Nat. Biotechnol.">
        <title>Chinese hamster genome sequenced from sorted chromosomes.</title>
        <authorList>
            <person name="Brinkrolf K."/>
            <person name="Rupp O."/>
            <person name="Laux H."/>
            <person name="Kollin F."/>
            <person name="Ernst W."/>
            <person name="Linke B."/>
            <person name="Kofler R."/>
            <person name="Romand S."/>
            <person name="Hesse F."/>
            <person name="Budach W.E."/>
            <person name="Galosy S."/>
            <person name="Muller D."/>
            <person name="Noll T."/>
            <person name="Wienberg J."/>
            <person name="Jostock T."/>
            <person name="Leonard M."/>
            <person name="Grillari J."/>
            <person name="Tauch A."/>
            <person name="Goesmann A."/>
            <person name="Helk B."/>
            <person name="Mott J.E."/>
            <person name="Puhler A."/>
            <person name="Borth N."/>
        </authorList>
    </citation>
    <scope>NUCLEOTIDE SEQUENCE [LARGE SCALE GENOMIC DNA]</scope>
    <source>
        <strain evidence="2">17A/GY</strain>
    </source>
</reference>
<dbReference type="EMBL" id="KE668191">
    <property type="protein sequence ID" value="ERE84140.1"/>
    <property type="molecule type" value="Genomic_DNA"/>
</dbReference>
<accession>A0A061IIC6</accession>
<protein>
    <submittedName>
        <fullName evidence="1">Uncharacterized protein</fullName>
    </submittedName>
</protein>
<proteinExistence type="predicted"/>
<dbReference type="AlphaFoldDB" id="A0A061IIC6"/>
<organism evidence="1 2">
    <name type="scientific">Cricetulus griseus</name>
    <name type="common">Chinese hamster</name>
    <name type="synonym">Cricetulus barabensis griseus</name>
    <dbReference type="NCBI Taxonomy" id="10029"/>
    <lineage>
        <taxon>Eukaryota</taxon>
        <taxon>Metazoa</taxon>
        <taxon>Chordata</taxon>
        <taxon>Craniata</taxon>
        <taxon>Vertebrata</taxon>
        <taxon>Euteleostomi</taxon>
        <taxon>Mammalia</taxon>
        <taxon>Eutheria</taxon>
        <taxon>Euarchontoglires</taxon>
        <taxon>Glires</taxon>
        <taxon>Rodentia</taxon>
        <taxon>Myomorpha</taxon>
        <taxon>Muroidea</taxon>
        <taxon>Cricetidae</taxon>
        <taxon>Cricetinae</taxon>
        <taxon>Cricetulus</taxon>
    </lineage>
</organism>
<gene>
    <name evidence="1" type="ORF">H671_2g6189</name>
</gene>
<evidence type="ECO:0000313" key="2">
    <source>
        <dbReference type="Proteomes" id="UP000030759"/>
    </source>
</evidence>